<feature type="non-terminal residue" evidence="7">
    <location>
        <position position="1"/>
    </location>
</feature>
<dbReference type="InterPro" id="IPR014853">
    <property type="entry name" value="VWF/SSPO/ZAN-like_Cys-rich_dom"/>
</dbReference>
<dbReference type="PANTHER" id="PTHR46698">
    <property type="entry name" value="CROSSVEINLESS 2"/>
    <property type="match status" value="1"/>
</dbReference>
<accession>A0A1B6D338</accession>
<proteinExistence type="predicted"/>
<dbReference type="AlphaFoldDB" id="A0A1B6D338"/>
<evidence type="ECO:0000256" key="2">
    <source>
        <dbReference type="ARBA" id="ARBA00022525"/>
    </source>
</evidence>
<dbReference type="GO" id="GO:0030513">
    <property type="term" value="P:positive regulation of BMP signaling pathway"/>
    <property type="evidence" value="ECO:0007669"/>
    <property type="project" value="TreeGrafter"/>
</dbReference>
<dbReference type="GO" id="GO:0036122">
    <property type="term" value="F:BMP binding"/>
    <property type="evidence" value="ECO:0007669"/>
    <property type="project" value="TreeGrafter"/>
</dbReference>
<dbReference type="PANTHER" id="PTHR46698:SF4">
    <property type="entry name" value="CROSSVEINLESS 2"/>
    <property type="match status" value="1"/>
</dbReference>
<dbReference type="SMART" id="SM00832">
    <property type="entry name" value="C8"/>
    <property type="match status" value="1"/>
</dbReference>
<evidence type="ECO:0000259" key="6">
    <source>
        <dbReference type="PROSITE" id="PS51233"/>
    </source>
</evidence>
<reference evidence="7" key="1">
    <citation type="submission" date="2015-12" db="EMBL/GenBank/DDBJ databases">
        <title>De novo transcriptome assembly of four potential Pierce s Disease insect vectors from Arizona vineyards.</title>
        <authorList>
            <person name="Tassone E.E."/>
        </authorList>
    </citation>
    <scope>NUCLEOTIDE SEQUENCE</scope>
</reference>
<dbReference type="SMART" id="SM00216">
    <property type="entry name" value="VWD"/>
    <property type="match status" value="1"/>
</dbReference>
<keyword evidence="2" id="KW-0964">Secreted</keyword>
<name>A0A1B6D338_9HEMI</name>
<dbReference type="Pfam" id="PF00093">
    <property type="entry name" value="VWC"/>
    <property type="match status" value="3"/>
</dbReference>
<dbReference type="SMART" id="SM00215">
    <property type="entry name" value="VWC_out"/>
    <property type="match status" value="3"/>
</dbReference>
<evidence type="ECO:0008006" key="8">
    <source>
        <dbReference type="Google" id="ProtNLM"/>
    </source>
</evidence>
<gene>
    <name evidence="7" type="ORF">g.16417</name>
</gene>
<dbReference type="InterPro" id="IPR001007">
    <property type="entry name" value="VWF_dom"/>
</dbReference>
<dbReference type="Pfam" id="PF00094">
    <property type="entry name" value="VWD"/>
    <property type="match status" value="1"/>
</dbReference>
<dbReference type="Pfam" id="PF08742">
    <property type="entry name" value="C8"/>
    <property type="match status" value="1"/>
</dbReference>
<keyword evidence="4" id="KW-0677">Repeat</keyword>
<dbReference type="PROSITE" id="PS01208">
    <property type="entry name" value="VWFC_1"/>
    <property type="match status" value="2"/>
</dbReference>
<sequence length="684" mass="76795">RRHVRARVPFVLIVQWCLCGFYCDPVFPSSIIGFGTAVKMYLLMVTLVVCGLHVLPDAQSMGIIANGEAWNDDDIYTVDDIKELGLKNHELKGMRQHCYNEGEFFEIPESKNMKCYTCICKNGFVECAKDRCEQEDGCYMLQEKSKKSCCSKCKGCIYHGHFHESGSEWKDPQNPCKTLSCKAGVITESDIMCHTPCKHPRAPKPGQCCHTCPGCTLNGQNVSEGRNVTLSEDPCLKCHCEDGFMTCSKKACPVLNCIQKQFKMVPGECCPQCNGSRHLLEPPKEKCVLQSILHSAGDTFRHDDCTTCSCLNGTVKCHRIACPPLECPEDRQILRKGHCCPYCSPYLESISTCTIGGKTYQEGEVWNLDLCKSCSCRQGMIRCVKTVCGELKLPCPPRTKLVSDPNKCCPSCVEEDGICTVFGDPHYKTFDGKFFSFQGSCKYQLTGDCVNRTFNIRVTNDARLTKTSSWTKTVSLKMGDLKVNLGERQRVKVNGVKVMIPYFLKGQVSIVRKDESLLIETKLGVKIAWDGNSFAQVSVPAKYKGKLCGLCGNFNSMSRDDFTTRKGRVVLEPDKFGASWRVGGKKACTRLNEPPTRSPQCSPHNMPQRKLWDKLCKPLRDEAFAACHQHVNHLIYFKSCSMDMCECPNRKCYCESFTAYAHECQKLGVNLTDWRQVTGCHTRH</sequence>
<evidence type="ECO:0000259" key="5">
    <source>
        <dbReference type="PROSITE" id="PS50184"/>
    </source>
</evidence>
<evidence type="ECO:0000313" key="7">
    <source>
        <dbReference type="EMBL" id="JAS20088.1"/>
    </source>
</evidence>
<dbReference type="GO" id="GO:0005576">
    <property type="term" value="C:extracellular region"/>
    <property type="evidence" value="ECO:0007669"/>
    <property type="project" value="UniProtKB-SubCell"/>
</dbReference>
<organism evidence="7">
    <name type="scientific">Clastoptera arizonana</name>
    <name type="common">Arizona spittle bug</name>
    <dbReference type="NCBI Taxonomy" id="38151"/>
    <lineage>
        <taxon>Eukaryota</taxon>
        <taxon>Metazoa</taxon>
        <taxon>Ecdysozoa</taxon>
        <taxon>Arthropoda</taxon>
        <taxon>Hexapoda</taxon>
        <taxon>Insecta</taxon>
        <taxon>Pterygota</taxon>
        <taxon>Neoptera</taxon>
        <taxon>Paraneoptera</taxon>
        <taxon>Hemiptera</taxon>
        <taxon>Auchenorrhyncha</taxon>
        <taxon>Cercopoidea</taxon>
        <taxon>Clastopteridae</taxon>
        <taxon>Clastoptera</taxon>
    </lineage>
</organism>
<protein>
    <recommendedName>
        <fullName evidence="8">VWFC domain-containing protein</fullName>
    </recommendedName>
</protein>
<evidence type="ECO:0000256" key="1">
    <source>
        <dbReference type="ARBA" id="ARBA00004613"/>
    </source>
</evidence>
<feature type="domain" description="VWFC" evidence="5">
    <location>
        <begin position="351"/>
        <end position="413"/>
    </location>
</feature>
<dbReference type="SUPFAM" id="SSF57603">
    <property type="entry name" value="FnI-like domain"/>
    <property type="match status" value="4"/>
</dbReference>
<feature type="domain" description="VWFC" evidence="5">
    <location>
        <begin position="213"/>
        <end position="274"/>
    </location>
</feature>
<dbReference type="PROSITE" id="PS50184">
    <property type="entry name" value="VWFC_2"/>
    <property type="match status" value="3"/>
</dbReference>
<evidence type="ECO:0000256" key="4">
    <source>
        <dbReference type="ARBA" id="ARBA00022737"/>
    </source>
</evidence>
<dbReference type="SMART" id="SM00214">
    <property type="entry name" value="VWC"/>
    <property type="match status" value="5"/>
</dbReference>
<feature type="domain" description="VWFD" evidence="6">
    <location>
        <begin position="417"/>
        <end position="589"/>
    </location>
</feature>
<evidence type="ECO:0000256" key="3">
    <source>
        <dbReference type="ARBA" id="ARBA00022729"/>
    </source>
</evidence>
<feature type="domain" description="VWFC" evidence="5">
    <location>
        <begin position="285"/>
        <end position="344"/>
    </location>
</feature>
<dbReference type="InterPro" id="IPR001846">
    <property type="entry name" value="VWF_type-D"/>
</dbReference>
<comment type="subcellular location">
    <subcellularLocation>
        <location evidence="1">Secreted</location>
    </subcellularLocation>
</comment>
<dbReference type="PROSITE" id="PS51233">
    <property type="entry name" value="VWFD"/>
    <property type="match status" value="1"/>
</dbReference>
<dbReference type="Gene3D" id="6.20.200.20">
    <property type="match status" value="4"/>
</dbReference>
<keyword evidence="3" id="KW-0732">Signal</keyword>
<dbReference type="EMBL" id="GEDC01017210">
    <property type="protein sequence ID" value="JAS20088.1"/>
    <property type="molecule type" value="Transcribed_RNA"/>
</dbReference>
<dbReference type="InterPro" id="IPR052424">
    <property type="entry name" value="Kielin_Chordin-BMP_Reg"/>
</dbReference>